<dbReference type="Gene3D" id="3.30.1340.10">
    <property type="entry name" value="HPr-like"/>
    <property type="match status" value="1"/>
</dbReference>
<gene>
    <name evidence="2" type="ORF">JOC77_003589</name>
</gene>
<dbReference type="InterPro" id="IPR000032">
    <property type="entry name" value="HPr-like"/>
</dbReference>
<dbReference type="Proteomes" id="UP000823486">
    <property type="component" value="Unassembled WGS sequence"/>
</dbReference>
<comment type="caution">
    <text evidence="2">The sequence shown here is derived from an EMBL/GenBank/DDBJ whole genome shotgun (WGS) entry which is preliminary data.</text>
</comment>
<reference evidence="2 3" key="1">
    <citation type="submission" date="2021-01" db="EMBL/GenBank/DDBJ databases">
        <title>Genomic Encyclopedia of Type Strains, Phase IV (KMG-IV): sequencing the most valuable type-strain genomes for metagenomic binning, comparative biology and taxonomic classification.</title>
        <authorList>
            <person name="Goeker M."/>
        </authorList>
    </citation>
    <scope>NUCLEOTIDE SEQUENCE [LARGE SCALE GENOMIC DNA]</scope>
    <source>
        <strain evidence="2 3">DSM 105482</strain>
    </source>
</reference>
<organism evidence="2 3">
    <name type="scientific">Peribacillus deserti</name>
    <dbReference type="NCBI Taxonomy" id="673318"/>
    <lineage>
        <taxon>Bacteria</taxon>
        <taxon>Bacillati</taxon>
        <taxon>Bacillota</taxon>
        <taxon>Bacilli</taxon>
        <taxon>Bacillales</taxon>
        <taxon>Bacillaceae</taxon>
        <taxon>Peribacillus</taxon>
    </lineage>
</organism>
<dbReference type="RefSeq" id="WP_204545863.1">
    <property type="nucleotide sequence ID" value="NZ_JAFBFI010000018.1"/>
</dbReference>
<dbReference type="InterPro" id="IPR035895">
    <property type="entry name" value="HPr-like_sf"/>
</dbReference>
<evidence type="ECO:0000313" key="3">
    <source>
        <dbReference type="Proteomes" id="UP000823486"/>
    </source>
</evidence>
<accession>A0ABS2QLU6</accession>
<dbReference type="EMBL" id="JAFBFI010000018">
    <property type="protein sequence ID" value="MBM7694145.1"/>
    <property type="molecule type" value="Genomic_DNA"/>
</dbReference>
<proteinExistence type="predicted"/>
<dbReference type="SUPFAM" id="SSF55594">
    <property type="entry name" value="HPr-like"/>
    <property type="match status" value="1"/>
</dbReference>
<evidence type="ECO:0000313" key="2">
    <source>
        <dbReference type="EMBL" id="MBM7694145.1"/>
    </source>
</evidence>
<name>A0ABS2QLU6_9BACI</name>
<sequence>MNEIISANVLIQEKITMRQIMSFYQESKQYEGNVYLHSNQKIVDAKKLSKLVSFMLTVNADSPVKIIVEGQHVQNKLQELTEVCTVQEQTLQRKYFMNPTQTIQV</sequence>
<evidence type="ECO:0000259" key="1">
    <source>
        <dbReference type="Pfam" id="PF00381"/>
    </source>
</evidence>
<keyword evidence="3" id="KW-1185">Reference proteome</keyword>
<dbReference type="Pfam" id="PF00381">
    <property type="entry name" value="PTS-HPr"/>
    <property type="match status" value="1"/>
</dbReference>
<protein>
    <submittedName>
        <fullName evidence="2">Phosphotransferase system HPr-like phosphotransfer protein</fullName>
    </submittedName>
</protein>
<feature type="domain" description="HPr" evidence="1">
    <location>
        <begin position="13"/>
        <end position="83"/>
    </location>
</feature>